<comment type="caution">
    <text evidence="1">The sequence shown here is derived from an EMBL/GenBank/DDBJ whole genome shotgun (WGS) entry which is preliminary data.</text>
</comment>
<proteinExistence type="predicted"/>
<sequence length="257" mass="28748">MTVGCLMLDTRVLNIPGAIMLYHPILPEQDWMDRFPKAQLSHLSTNTSDHLPILLCLGSPTEGVIGLVEVETRDSWESAQFDSRETGAAGCFATRSCKDPLSGTKAPEPDGMSALFFQHYWGIVEDDVCKLCFKLLISVCNEIDSILSNFWWSTLCQSKENGGLGFGDTRSFNQAMLCKQACKLLTEPQSYLSRIFKARYFPQGDFWSTSLGAKPSYTWGSILSVRDLIRQGTKWQLWQLGNGQNKCVGTSMGHTYF</sequence>
<dbReference type="AlphaFoldDB" id="A0AAV3NRV9"/>
<name>A0AAV3NRV9_LITER</name>
<evidence type="ECO:0000313" key="1">
    <source>
        <dbReference type="EMBL" id="GAA0142109.1"/>
    </source>
</evidence>
<reference evidence="1 2" key="1">
    <citation type="submission" date="2024-01" db="EMBL/GenBank/DDBJ databases">
        <title>The complete chloroplast genome sequence of Lithospermum erythrorhizon: insights into the phylogenetic relationship among Boraginaceae species and the maternal lineages of purple gromwells.</title>
        <authorList>
            <person name="Okada T."/>
            <person name="Watanabe K."/>
        </authorList>
    </citation>
    <scope>NUCLEOTIDE SEQUENCE [LARGE SCALE GENOMIC DNA]</scope>
</reference>
<gene>
    <name evidence="1" type="ORF">LIER_35518</name>
</gene>
<dbReference type="EMBL" id="BAABME010015617">
    <property type="protein sequence ID" value="GAA0142109.1"/>
    <property type="molecule type" value="Genomic_DNA"/>
</dbReference>
<keyword evidence="2" id="KW-1185">Reference proteome</keyword>
<organism evidence="1 2">
    <name type="scientific">Lithospermum erythrorhizon</name>
    <name type="common">Purple gromwell</name>
    <name type="synonym">Lithospermum officinale var. erythrorhizon</name>
    <dbReference type="NCBI Taxonomy" id="34254"/>
    <lineage>
        <taxon>Eukaryota</taxon>
        <taxon>Viridiplantae</taxon>
        <taxon>Streptophyta</taxon>
        <taxon>Embryophyta</taxon>
        <taxon>Tracheophyta</taxon>
        <taxon>Spermatophyta</taxon>
        <taxon>Magnoliopsida</taxon>
        <taxon>eudicotyledons</taxon>
        <taxon>Gunneridae</taxon>
        <taxon>Pentapetalae</taxon>
        <taxon>asterids</taxon>
        <taxon>lamiids</taxon>
        <taxon>Boraginales</taxon>
        <taxon>Boraginaceae</taxon>
        <taxon>Boraginoideae</taxon>
        <taxon>Lithospermeae</taxon>
        <taxon>Lithospermum</taxon>
    </lineage>
</organism>
<protein>
    <submittedName>
        <fullName evidence="1">Uncharacterized protein</fullName>
    </submittedName>
</protein>
<evidence type="ECO:0000313" key="2">
    <source>
        <dbReference type="Proteomes" id="UP001454036"/>
    </source>
</evidence>
<accession>A0AAV3NRV9</accession>
<dbReference type="Proteomes" id="UP001454036">
    <property type="component" value="Unassembled WGS sequence"/>
</dbReference>